<name>A1WNT9_VEREI</name>
<dbReference type="eggNOG" id="COG1028">
    <property type="taxonomic scope" value="Bacteria"/>
</dbReference>
<reference evidence="4" key="1">
    <citation type="submission" date="2006-12" db="EMBL/GenBank/DDBJ databases">
        <title>Complete sequence of chromosome 1 of Verminephrobacter eiseniae EF01-2.</title>
        <authorList>
            <person name="Copeland A."/>
            <person name="Lucas S."/>
            <person name="Lapidus A."/>
            <person name="Barry K."/>
            <person name="Detter J.C."/>
            <person name="Glavina del Rio T."/>
            <person name="Dalin E."/>
            <person name="Tice H."/>
            <person name="Pitluck S."/>
            <person name="Chertkov O."/>
            <person name="Brettin T."/>
            <person name="Bruce D."/>
            <person name="Han C."/>
            <person name="Tapia R."/>
            <person name="Gilna P."/>
            <person name="Schmutz J."/>
            <person name="Larimer F."/>
            <person name="Land M."/>
            <person name="Hauser L."/>
            <person name="Kyrpides N."/>
            <person name="Kim E."/>
            <person name="Stahl D."/>
            <person name="Richardson P."/>
        </authorList>
    </citation>
    <scope>NUCLEOTIDE SEQUENCE [LARGE SCALE GENOMIC DNA]</scope>
    <source>
        <strain evidence="4">EF01-2</strain>
    </source>
</reference>
<comment type="similarity">
    <text evidence="1">Belongs to the short-chain dehydrogenases/reductases (SDR) family.</text>
</comment>
<dbReference type="KEGG" id="vei:Veis_3578"/>
<dbReference type="HOGENOM" id="CLU_010194_1_3_4"/>
<proteinExistence type="inferred from homology"/>
<dbReference type="PANTHER" id="PTHR42760:SF133">
    <property type="entry name" value="3-OXOACYL-[ACYL-CARRIER-PROTEIN] REDUCTASE"/>
    <property type="match status" value="1"/>
</dbReference>
<dbReference type="PANTHER" id="PTHR42760">
    <property type="entry name" value="SHORT-CHAIN DEHYDROGENASES/REDUCTASES FAMILY MEMBER"/>
    <property type="match status" value="1"/>
</dbReference>
<gene>
    <name evidence="3" type="ordered locus">Veis_3578</name>
</gene>
<dbReference type="FunFam" id="3.40.50.720:FF:000084">
    <property type="entry name" value="Short-chain dehydrogenase reductase"/>
    <property type="match status" value="1"/>
</dbReference>
<dbReference type="InterPro" id="IPR002347">
    <property type="entry name" value="SDR_fam"/>
</dbReference>
<dbReference type="GeneID" id="76461981"/>
<protein>
    <submittedName>
        <fullName evidence="3">Short-chain dehydrogenase/reductase SDR</fullName>
    </submittedName>
</protein>
<dbReference type="PRINTS" id="PR00080">
    <property type="entry name" value="SDRFAMILY"/>
</dbReference>
<dbReference type="STRING" id="391735.Veis_3578"/>
<keyword evidence="4" id="KW-1185">Reference proteome</keyword>
<evidence type="ECO:0000313" key="3">
    <source>
        <dbReference type="EMBL" id="ABM59296.1"/>
    </source>
</evidence>
<dbReference type="InterPro" id="IPR036291">
    <property type="entry name" value="NAD(P)-bd_dom_sf"/>
</dbReference>
<organism evidence="3 4">
    <name type="scientific">Verminephrobacter eiseniae (strain EF01-2)</name>
    <dbReference type="NCBI Taxonomy" id="391735"/>
    <lineage>
        <taxon>Bacteria</taxon>
        <taxon>Pseudomonadati</taxon>
        <taxon>Pseudomonadota</taxon>
        <taxon>Betaproteobacteria</taxon>
        <taxon>Burkholderiales</taxon>
        <taxon>Comamonadaceae</taxon>
        <taxon>Verminephrobacter</taxon>
    </lineage>
</organism>
<dbReference type="AlphaFoldDB" id="A1WNT9"/>
<evidence type="ECO:0000256" key="1">
    <source>
        <dbReference type="ARBA" id="ARBA00006484"/>
    </source>
</evidence>
<dbReference type="EMBL" id="CP000542">
    <property type="protein sequence ID" value="ABM59296.1"/>
    <property type="molecule type" value="Genomic_DNA"/>
</dbReference>
<keyword evidence="2" id="KW-0560">Oxidoreductase</keyword>
<evidence type="ECO:0000313" key="4">
    <source>
        <dbReference type="Proteomes" id="UP000000374"/>
    </source>
</evidence>
<dbReference type="OrthoDB" id="9806974at2"/>
<sequence>MTRPALAIVTGARRGIGAAIAIDLAAHGFAVAMTDLADPADTADPGAAHTLHAIESRAGRARFFPSDLARVEAHPALVQAIADWGGPVEVLVNNAGIAAPSRGDLLDVQPRAFDEVLGVNLRGTFFMTQAVARHMLQTTPAHPARPRTIVTLSSVSAELASIERAEYCLSKSGLPMLTKLFALRLAAAGIAVFEIRPGIIQTPMTQPVAAQYGQRIAEGLVPMQRWGQPEDVARAVSALASGQLAFATGSALSVDGALSIARL</sequence>
<dbReference type="SUPFAM" id="SSF51735">
    <property type="entry name" value="NAD(P)-binding Rossmann-fold domains"/>
    <property type="match status" value="1"/>
</dbReference>
<accession>A1WNT9</accession>
<dbReference type="PRINTS" id="PR00081">
    <property type="entry name" value="GDHRDH"/>
</dbReference>
<dbReference type="Pfam" id="PF13561">
    <property type="entry name" value="adh_short_C2"/>
    <property type="match status" value="1"/>
</dbReference>
<dbReference type="Proteomes" id="UP000000374">
    <property type="component" value="Chromosome"/>
</dbReference>
<evidence type="ECO:0000256" key="2">
    <source>
        <dbReference type="ARBA" id="ARBA00023002"/>
    </source>
</evidence>
<dbReference type="RefSeq" id="WP_011811287.1">
    <property type="nucleotide sequence ID" value="NC_008786.1"/>
</dbReference>
<dbReference type="NCBIfam" id="NF009386">
    <property type="entry name" value="PRK12745.1"/>
    <property type="match status" value="1"/>
</dbReference>
<dbReference type="Gene3D" id="3.40.50.720">
    <property type="entry name" value="NAD(P)-binding Rossmann-like Domain"/>
    <property type="match status" value="1"/>
</dbReference>
<dbReference type="GO" id="GO:0016616">
    <property type="term" value="F:oxidoreductase activity, acting on the CH-OH group of donors, NAD or NADP as acceptor"/>
    <property type="evidence" value="ECO:0007669"/>
    <property type="project" value="TreeGrafter"/>
</dbReference>